<dbReference type="Proteomes" id="UP000224974">
    <property type="component" value="Unassembled WGS sequence"/>
</dbReference>
<protein>
    <submittedName>
        <fullName evidence="1">Uncharacterized protein</fullName>
    </submittedName>
</protein>
<proteinExistence type="predicted"/>
<dbReference type="RefSeq" id="WP_029093913.1">
    <property type="nucleotide sequence ID" value="NZ_PDDX01000001.1"/>
</dbReference>
<reference evidence="2" key="1">
    <citation type="submission" date="2017-09" db="EMBL/GenBank/DDBJ databases">
        <title>FDA dAtabase for Regulatory Grade micrObial Sequences (FDA-ARGOS): Supporting development and validation of Infectious Disease Dx tests.</title>
        <authorList>
            <person name="Minogue T."/>
            <person name="Wolcott M."/>
            <person name="Wasieloski L."/>
            <person name="Aguilar W."/>
            <person name="Moore D."/>
            <person name="Tallon L."/>
            <person name="Sadzewicz L."/>
            <person name="Ott S."/>
            <person name="Zhao X."/>
            <person name="Nagaraj S."/>
            <person name="Vavikolanu K."/>
            <person name="Aluvathingal J."/>
            <person name="Nadendla S."/>
            <person name="Sichtig H."/>
        </authorList>
    </citation>
    <scope>NUCLEOTIDE SEQUENCE [LARGE SCALE GENOMIC DNA]</scope>
    <source>
        <strain evidence="2">FDAARGOS_387</strain>
    </source>
</reference>
<sequence length="142" mass="15803">MHNFSRLEQTKHMLEWLNDDPYSTIVTMAENVFSQQVSGSKIVEFVVTSEPDWLTGGLPEADNPDKMVLVRAAVAFECAIKIGSPDGQLHELQGVFTLAGVNLNNDRLRSQRLWVDLGGVLEEFGSQGALMARVYFDVDDES</sequence>
<dbReference type="STRING" id="1111728.GCA_000427805_04723"/>
<keyword evidence="2" id="KW-1185">Reference proteome</keyword>
<dbReference type="EMBL" id="PDDX01000001">
    <property type="protein sequence ID" value="PHI27986.1"/>
    <property type="molecule type" value="Genomic_DNA"/>
</dbReference>
<dbReference type="OrthoDB" id="6717630at2"/>
<comment type="caution">
    <text evidence="1">The sequence shown here is derived from an EMBL/GenBank/DDBJ whole genome shotgun (WGS) entry which is preliminary data.</text>
</comment>
<accession>A0A2C6D9X5</accession>
<evidence type="ECO:0000313" key="1">
    <source>
        <dbReference type="EMBL" id="PHI27986.1"/>
    </source>
</evidence>
<name>A0A2C6D9X5_9GAMM</name>
<evidence type="ECO:0000313" key="2">
    <source>
        <dbReference type="Proteomes" id="UP000224974"/>
    </source>
</evidence>
<dbReference type="AlphaFoldDB" id="A0A2C6D9X5"/>
<organism evidence="1 2">
    <name type="scientific">Budvicia aquatica</name>
    <dbReference type="NCBI Taxonomy" id="82979"/>
    <lineage>
        <taxon>Bacteria</taxon>
        <taxon>Pseudomonadati</taxon>
        <taxon>Pseudomonadota</taxon>
        <taxon>Gammaproteobacteria</taxon>
        <taxon>Enterobacterales</taxon>
        <taxon>Budviciaceae</taxon>
        <taxon>Budvicia</taxon>
    </lineage>
</organism>
<gene>
    <name evidence="1" type="ORF">CRN84_00830</name>
</gene>